<evidence type="ECO:0000256" key="1">
    <source>
        <dbReference type="ARBA" id="ARBA00022801"/>
    </source>
</evidence>
<dbReference type="GO" id="GO:0016787">
    <property type="term" value="F:hydrolase activity"/>
    <property type="evidence" value="ECO:0007669"/>
    <property type="project" value="UniProtKB-KW"/>
</dbReference>
<dbReference type="Pfam" id="PF12706">
    <property type="entry name" value="Lactamase_B_2"/>
    <property type="match status" value="1"/>
</dbReference>
<dbReference type="InterPro" id="IPR001279">
    <property type="entry name" value="Metallo-B-lactamas"/>
</dbReference>
<evidence type="ECO:0000259" key="2">
    <source>
        <dbReference type="Pfam" id="PF12706"/>
    </source>
</evidence>
<dbReference type="EMBL" id="FOOQ01000005">
    <property type="protein sequence ID" value="SFG85554.1"/>
    <property type="molecule type" value="Genomic_DNA"/>
</dbReference>
<dbReference type="AlphaFoldDB" id="A0A1I2V877"/>
<dbReference type="InterPro" id="IPR036866">
    <property type="entry name" value="RibonucZ/Hydroxyglut_hydro"/>
</dbReference>
<feature type="domain" description="Metallo-beta-lactamase" evidence="2">
    <location>
        <begin position="44"/>
        <end position="238"/>
    </location>
</feature>
<dbReference type="STRING" id="553467.SAMN04488063_3111"/>
<gene>
    <name evidence="3" type="ORF">SAMN04488063_3111</name>
</gene>
<name>A0A1I2V877_9EURY</name>
<dbReference type="InterPro" id="IPR050114">
    <property type="entry name" value="UPF0173_UPF0282_UlaG_hydrolase"/>
</dbReference>
<dbReference type="SUPFAM" id="SSF56281">
    <property type="entry name" value="Metallo-hydrolase/oxidoreductase"/>
    <property type="match status" value="1"/>
</dbReference>
<reference evidence="4" key="1">
    <citation type="submission" date="2016-10" db="EMBL/GenBank/DDBJ databases">
        <authorList>
            <person name="Varghese N."/>
            <person name="Submissions S."/>
        </authorList>
    </citation>
    <scope>NUCLEOTIDE SEQUENCE [LARGE SCALE GENOMIC DNA]</scope>
    <source>
        <strain evidence="4">CGMCC 1.7739</strain>
    </source>
</reference>
<dbReference type="PANTHER" id="PTHR43546:SF9">
    <property type="entry name" value="L-ASCORBATE-6-PHOSPHATE LACTONASE ULAG-RELATED"/>
    <property type="match status" value="1"/>
</dbReference>
<proteinExistence type="predicted"/>
<dbReference type="Gene3D" id="3.60.15.10">
    <property type="entry name" value="Ribonuclease Z/Hydroxyacylglutathione hydrolase-like"/>
    <property type="match status" value="1"/>
</dbReference>
<organism evidence="3 4">
    <name type="scientific">Halopelagius inordinatus</name>
    <dbReference type="NCBI Taxonomy" id="553467"/>
    <lineage>
        <taxon>Archaea</taxon>
        <taxon>Methanobacteriati</taxon>
        <taxon>Methanobacteriota</taxon>
        <taxon>Stenosarchaea group</taxon>
        <taxon>Halobacteria</taxon>
        <taxon>Halobacteriales</taxon>
        <taxon>Haloferacaceae</taxon>
    </lineage>
</organism>
<evidence type="ECO:0000313" key="3">
    <source>
        <dbReference type="EMBL" id="SFG85554.1"/>
    </source>
</evidence>
<keyword evidence="1" id="KW-0378">Hydrolase</keyword>
<dbReference type="PANTHER" id="PTHR43546">
    <property type="entry name" value="UPF0173 METAL-DEPENDENT HYDROLASE MJ1163-RELATED"/>
    <property type="match status" value="1"/>
</dbReference>
<dbReference type="Proteomes" id="UP000198876">
    <property type="component" value="Unassembled WGS sequence"/>
</dbReference>
<keyword evidence="4" id="KW-1185">Reference proteome</keyword>
<dbReference type="OrthoDB" id="336381at2157"/>
<dbReference type="RefSeq" id="WP_092893483.1">
    <property type="nucleotide sequence ID" value="NZ_FOOQ01000005.1"/>
</dbReference>
<evidence type="ECO:0000313" key="4">
    <source>
        <dbReference type="Proteomes" id="UP000198876"/>
    </source>
</evidence>
<sequence length="287" mass="31391">MTDDTVHSTWGDWLVTEIAESDPDGVAVWYLGCNGFVLRSETTTLYVDPYFGDGDPPRLVRTIPVPIDPTAVADCDAVLVTHEHIDHMHPPSYGPLLDDGGDLYAPSASYDSPDYDGDLRVGDDRSETVSVGDSFAVGDFTVHVREANDGDAIEPVSYVVEHDAGTFFHPGDSKPTSAFESVGEEFDIDVGALAFGTVGRIHYPEDGETRRTEWYMSEGDVVEAANALRLDRLLPSHYDMWKGVGGDPKSLFEHADSYEYPRTLEVVRIGDRVDLGSPGVVPPSTHR</sequence>
<accession>A0A1I2V877</accession>
<protein>
    <submittedName>
        <fullName evidence="3">L-ascorbate 6-phosphate lactonase</fullName>
    </submittedName>
</protein>